<reference evidence="3 4" key="1">
    <citation type="submission" date="2021-11" db="EMBL/GenBank/DDBJ databases">
        <title>Draft genome sequence of Actinomycetospora sp. SF1 isolated from the rhizosphere soil.</title>
        <authorList>
            <person name="Duangmal K."/>
            <person name="Chantavorakit T."/>
        </authorList>
    </citation>
    <scope>NUCLEOTIDE SEQUENCE [LARGE SCALE GENOMIC DNA]</scope>
    <source>
        <strain evidence="3 4">TBRC 5722</strain>
    </source>
</reference>
<dbReference type="PANTHER" id="PTHR24321">
    <property type="entry name" value="DEHYDROGENASES, SHORT CHAIN"/>
    <property type="match status" value="1"/>
</dbReference>
<dbReference type="InterPro" id="IPR036291">
    <property type="entry name" value="NAD(P)-bd_dom_sf"/>
</dbReference>
<name>A0ABS8P1G4_9PSEU</name>
<comment type="similarity">
    <text evidence="1">Belongs to the short-chain dehydrogenases/reductases (SDR) family.</text>
</comment>
<dbReference type="Proteomes" id="UP001199469">
    <property type="component" value="Unassembled WGS sequence"/>
</dbReference>
<keyword evidence="4" id="KW-1185">Reference proteome</keyword>
<evidence type="ECO:0000313" key="3">
    <source>
        <dbReference type="EMBL" id="MCD2192074.1"/>
    </source>
</evidence>
<dbReference type="PANTHER" id="PTHR24321:SF8">
    <property type="entry name" value="ESTRADIOL 17-BETA-DEHYDROGENASE 8-RELATED"/>
    <property type="match status" value="1"/>
</dbReference>
<comment type="caution">
    <text evidence="3">The sequence shown here is derived from an EMBL/GenBank/DDBJ whole genome shotgun (WGS) entry which is preliminary data.</text>
</comment>
<evidence type="ECO:0000313" key="4">
    <source>
        <dbReference type="Proteomes" id="UP001199469"/>
    </source>
</evidence>
<dbReference type="SUPFAM" id="SSF51735">
    <property type="entry name" value="NAD(P)-binding Rossmann-fold domains"/>
    <property type="match status" value="1"/>
</dbReference>
<organism evidence="3 4">
    <name type="scientific">Actinomycetospora endophytica</name>
    <dbReference type="NCBI Taxonomy" id="2291215"/>
    <lineage>
        <taxon>Bacteria</taxon>
        <taxon>Bacillati</taxon>
        <taxon>Actinomycetota</taxon>
        <taxon>Actinomycetes</taxon>
        <taxon>Pseudonocardiales</taxon>
        <taxon>Pseudonocardiaceae</taxon>
        <taxon>Actinomycetospora</taxon>
    </lineage>
</organism>
<protein>
    <submittedName>
        <fullName evidence="3">SDR family oxidoreductase</fullName>
    </submittedName>
</protein>
<evidence type="ECO:0000256" key="1">
    <source>
        <dbReference type="ARBA" id="ARBA00006484"/>
    </source>
</evidence>
<dbReference type="InterPro" id="IPR002347">
    <property type="entry name" value="SDR_fam"/>
</dbReference>
<keyword evidence="2" id="KW-0560">Oxidoreductase</keyword>
<dbReference type="NCBIfam" id="NF005559">
    <property type="entry name" value="PRK07231.1"/>
    <property type="match status" value="1"/>
</dbReference>
<dbReference type="Pfam" id="PF13561">
    <property type="entry name" value="adh_short_C2"/>
    <property type="match status" value="1"/>
</dbReference>
<gene>
    <name evidence="3" type="ORF">LQ327_01540</name>
</gene>
<dbReference type="PRINTS" id="PR00080">
    <property type="entry name" value="SDRFAMILY"/>
</dbReference>
<proteinExistence type="inferred from homology"/>
<evidence type="ECO:0000256" key="2">
    <source>
        <dbReference type="ARBA" id="ARBA00023002"/>
    </source>
</evidence>
<dbReference type="PRINTS" id="PR00081">
    <property type="entry name" value="GDHRDH"/>
</dbReference>
<dbReference type="RefSeq" id="WP_230729765.1">
    <property type="nucleotide sequence ID" value="NZ_JAJNDB010000001.1"/>
</dbReference>
<dbReference type="Gene3D" id="3.40.50.720">
    <property type="entry name" value="NAD(P)-binding Rossmann-like Domain"/>
    <property type="match status" value="1"/>
</dbReference>
<dbReference type="PROSITE" id="PS00061">
    <property type="entry name" value="ADH_SHORT"/>
    <property type="match status" value="1"/>
</dbReference>
<dbReference type="InterPro" id="IPR020904">
    <property type="entry name" value="Sc_DH/Rdtase_CS"/>
</dbReference>
<sequence length="257" mass="26556">MAAGIVRLQDRVAVVTGGVQGIGRAVALRCAAEGAAVVIGDLQDDDSTAKQIVADGGRASHVVMDTRQRGDWKRLLDEAIGEYGRLDMLGNIAGVTNTFGPDTVVDLDDHGWDHVVGTDLRGVWLGMQAAIPRMIDAGGGSIVNIGSMAALKGLENLAAYSAAKGGVVSLTQQAAMEYGPRGVRINCICPGTIDTPILAGITESMRENFVAAHIIPRLGTPEDIAAAAAFLFSDDAAFCTGEILPVDGGWNTKGSAG</sequence>
<accession>A0ABS8P1G4</accession>
<dbReference type="EMBL" id="JAJNDB010000001">
    <property type="protein sequence ID" value="MCD2192074.1"/>
    <property type="molecule type" value="Genomic_DNA"/>
</dbReference>
<dbReference type="CDD" id="cd05233">
    <property type="entry name" value="SDR_c"/>
    <property type="match status" value="1"/>
</dbReference>